<keyword evidence="6 7" id="KW-0472">Membrane</keyword>
<feature type="domain" description="ABC transporter" evidence="8">
    <location>
        <begin position="337"/>
        <end position="572"/>
    </location>
</feature>
<keyword evidence="2 7" id="KW-0812">Transmembrane</keyword>
<evidence type="ECO:0000259" key="9">
    <source>
        <dbReference type="PROSITE" id="PS50929"/>
    </source>
</evidence>
<dbReference type="Proteomes" id="UP001356080">
    <property type="component" value="Unassembled WGS sequence"/>
</dbReference>
<evidence type="ECO:0000259" key="8">
    <source>
        <dbReference type="PROSITE" id="PS50893"/>
    </source>
</evidence>
<evidence type="ECO:0000256" key="5">
    <source>
        <dbReference type="ARBA" id="ARBA00022989"/>
    </source>
</evidence>
<dbReference type="EMBL" id="CP018622">
    <property type="protein sequence ID" value="AUJ23451.1"/>
    <property type="molecule type" value="Genomic_DNA"/>
</dbReference>
<dbReference type="InterPro" id="IPR011527">
    <property type="entry name" value="ABC1_TM_dom"/>
</dbReference>
<evidence type="ECO:0000256" key="4">
    <source>
        <dbReference type="ARBA" id="ARBA00022840"/>
    </source>
</evidence>
<sequence length="578" mass="64985">MKKMMRNHLLTYKGVRPTLAIVISITIVEAIAIILQAKWLAEWLFRLFNGELFQETWKLGVFFLIAFVTRYLMGTLKKKITFQFAEKTRVEKRKQLLAKLFALGPSYTNKHGTAKLVNLAMEGANQQRTYLELIIPKMIAACIIPPIVLIYVFFQDKLSSIILLLTVPIIIAFMILLGLAANKKMERQWHSYHLLSNHFIDSLRGLETLKFLGKSKSHGDTIEKVSDEYRKSTISTLRIAFLSSFALDFFTMLSVASVAVGLGLRLIEGNLLLDIALVVLILAPEFFLPIKEVGADYHATLNGQEAAKAIDRILAEPVHENHSFITNSIAWSANSTLKLSSVSHSHDDNGLQALSTISMQVKGFENIGIVGASGAGKSTLIDILGGFLTPDQGSFRVNQQILDSLNTEAWQRQITYIPQRPYIFSQSVADNIRFYEPNASDEDVWQAVQDAELDKLIHTFPNGIEQEIGTGARAISGGQEQRVALARAFLGNRPILLLDEPTAHLDIETEYELKQTMTTLFKDKLVFFATHRLHWMEQMDKIIVLKDGVIVEVGTPHELLLRRGEYYDLVLSQLEGVQ</sequence>
<dbReference type="SUPFAM" id="SSF52540">
    <property type="entry name" value="P-loop containing nucleoside triphosphate hydrolases"/>
    <property type="match status" value="1"/>
</dbReference>
<dbReference type="InterPro" id="IPR036640">
    <property type="entry name" value="ABC1_TM_sf"/>
</dbReference>
<feature type="transmembrane region" description="Helical" evidence="7">
    <location>
        <begin position="160"/>
        <end position="181"/>
    </location>
</feature>
<dbReference type="FunFam" id="3.40.50.300:FF:001542">
    <property type="entry name" value="Thiol reductant ABC exporter subunit CydD"/>
    <property type="match status" value="1"/>
</dbReference>
<dbReference type="PANTHER" id="PTHR24221">
    <property type="entry name" value="ATP-BINDING CASSETTE SUB-FAMILY B"/>
    <property type="match status" value="1"/>
</dbReference>
<dbReference type="PROSITE" id="PS50929">
    <property type="entry name" value="ABC_TM1F"/>
    <property type="match status" value="1"/>
</dbReference>
<evidence type="ECO:0000256" key="7">
    <source>
        <dbReference type="SAM" id="Phobius"/>
    </source>
</evidence>
<dbReference type="CDD" id="cd18584">
    <property type="entry name" value="ABC_6TM_AarD_CydD"/>
    <property type="match status" value="1"/>
</dbReference>
<dbReference type="Pfam" id="PF00664">
    <property type="entry name" value="ABC_membrane"/>
    <property type="match status" value="1"/>
</dbReference>
<evidence type="ECO:0000256" key="1">
    <source>
        <dbReference type="ARBA" id="ARBA00004651"/>
    </source>
</evidence>
<dbReference type="GO" id="GO:0005886">
    <property type="term" value="C:plasma membrane"/>
    <property type="evidence" value="ECO:0007669"/>
    <property type="project" value="UniProtKB-SubCell"/>
</dbReference>
<feature type="transmembrane region" description="Helical" evidence="7">
    <location>
        <begin position="239"/>
        <end position="264"/>
    </location>
</feature>
<evidence type="ECO:0000313" key="13">
    <source>
        <dbReference type="Proteomes" id="UP001356080"/>
    </source>
</evidence>
<dbReference type="KEGG" id="vpn:A21D_00338"/>
<keyword evidence="5 7" id="KW-1133">Transmembrane helix</keyword>
<dbReference type="GO" id="GO:0016887">
    <property type="term" value="F:ATP hydrolysis activity"/>
    <property type="evidence" value="ECO:0007669"/>
    <property type="project" value="InterPro"/>
</dbReference>
<keyword evidence="4 10" id="KW-0067">ATP-binding</keyword>
<dbReference type="GO" id="GO:0042883">
    <property type="term" value="P:cysteine transport"/>
    <property type="evidence" value="ECO:0007669"/>
    <property type="project" value="InterPro"/>
</dbReference>
<evidence type="ECO:0000313" key="10">
    <source>
        <dbReference type="EMBL" id="AUJ23451.1"/>
    </source>
</evidence>
<protein>
    <submittedName>
        <fullName evidence="10">ATP-binding/permease protein CydD</fullName>
    </submittedName>
    <submittedName>
        <fullName evidence="11">Thiol reductant ABC exporter subunit CydD</fullName>
    </submittedName>
</protein>
<keyword evidence="3" id="KW-0547">Nucleotide-binding</keyword>
<keyword evidence="13" id="KW-1185">Reference proteome</keyword>
<evidence type="ECO:0000313" key="12">
    <source>
        <dbReference type="Proteomes" id="UP000234237"/>
    </source>
</evidence>
<dbReference type="PANTHER" id="PTHR24221:SF614">
    <property type="entry name" value="GLUTATHIONE_L-CYSTEINE TRANSPORT SYSTEM ATP-BINDING_PERMEASE PROTEIN CYDC"/>
    <property type="match status" value="1"/>
</dbReference>
<dbReference type="EMBL" id="JAZHPM010000034">
    <property type="protein sequence ID" value="MEF2293551.1"/>
    <property type="molecule type" value="Genomic_DNA"/>
</dbReference>
<dbReference type="InterPro" id="IPR003593">
    <property type="entry name" value="AAA+_ATPase"/>
</dbReference>
<feature type="transmembrane region" description="Helical" evidence="7">
    <location>
        <begin position="134"/>
        <end position="154"/>
    </location>
</feature>
<dbReference type="GO" id="GO:0005524">
    <property type="term" value="F:ATP binding"/>
    <property type="evidence" value="ECO:0007669"/>
    <property type="project" value="UniProtKB-KW"/>
</dbReference>
<dbReference type="GO" id="GO:0034040">
    <property type="term" value="F:ATPase-coupled lipid transmembrane transporter activity"/>
    <property type="evidence" value="ECO:0007669"/>
    <property type="project" value="TreeGrafter"/>
</dbReference>
<feature type="transmembrane region" description="Helical" evidence="7">
    <location>
        <begin position="56"/>
        <end position="73"/>
    </location>
</feature>
<reference evidence="12" key="2">
    <citation type="submission" date="2016-11" db="EMBL/GenBank/DDBJ databases">
        <title>Complete genome sequence of Virgibacillus pantothenticus 21D, a halophilic bacterium isolated from the deep hypersaline anoxic basin Discovery in the Mediterranean Sea.</title>
        <authorList>
            <person name="Zeaiter Z."/>
            <person name="Booth J.M."/>
            <person name="Prosdocimi E.M."/>
            <person name="Mapelli F."/>
            <person name="Fusi M."/>
            <person name="Daffonchio D."/>
            <person name="Borin S."/>
            <person name="Crotti E."/>
        </authorList>
    </citation>
    <scope>NUCLEOTIDE SEQUENCE [LARGE SCALE GENOMIC DNA]</scope>
    <source>
        <strain evidence="12">21D</strain>
    </source>
</reference>
<gene>
    <name evidence="10" type="primary">cydD_1</name>
    <name evidence="11" type="synonym">cydD</name>
    <name evidence="10" type="ORF">A21D_00338</name>
    <name evidence="11" type="ORF">V2W34_16240</name>
</gene>
<dbReference type="AlphaFoldDB" id="A0A2K9J0C6"/>
<accession>A0A2K9J0C6</accession>
<evidence type="ECO:0000256" key="6">
    <source>
        <dbReference type="ARBA" id="ARBA00023136"/>
    </source>
</evidence>
<dbReference type="GO" id="GO:0140359">
    <property type="term" value="F:ABC-type transporter activity"/>
    <property type="evidence" value="ECO:0007669"/>
    <property type="project" value="InterPro"/>
</dbReference>
<dbReference type="InterPro" id="IPR039421">
    <property type="entry name" value="Type_1_exporter"/>
</dbReference>
<reference evidence="11 13" key="3">
    <citation type="submission" date="2024-01" db="EMBL/GenBank/DDBJ databases">
        <title>Survival strategy associated with biotechnological potential of Virgibacillus dokdonensis T4.6 isolated from salt-fermented shrimp paste.</title>
        <authorList>
            <person name="Doan T.V."/>
            <person name="Quach N.T."/>
            <person name="Phi Q.-T."/>
        </authorList>
    </citation>
    <scope>NUCLEOTIDE SEQUENCE [LARGE SCALE GENOMIC DNA]</scope>
    <source>
        <strain evidence="11 13">T4.6</strain>
    </source>
</reference>
<dbReference type="NCBIfam" id="TIGR02857">
    <property type="entry name" value="CydD"/>
    <property type="match status" value="1"/>
</dbReference>
<dbReference type="STRING" id="302167.GCA_900166595_03215"/>
<organism evidence="10 12">
    <name type="scientific">Virgibacillus dokdonensis</name>
    <dbReference type="NCBI Taxonomy" id="302167"/>
    <lineage>
        <taxon>Bacteria</taxon>
        <taxon>Bacillati</taxon>
        <taxon>Bacillota</taxon>
        <taxon>Bacilli</taxon>
        <taxon>Bacillales</taxon>
        <taxon>Bacillaceae</taxon>
        <taxon>Virgibacillus</taxon>
    </lineage>
</organism>
<dbReference type="Gene3D" id="1.20.1560.10">
    <property type="entry name" value="ABC transporter type 1, transmembrane domain"/>
    <property type="match status" value="1"/>
</dbReference>
<feature type="domain" description="ABC transmembrane type-1" evidence="9">
    <location>
        <begin position="20"/>
        <end position="302"/>
    </location>
</feature>
<dbReference type="PROSITE" id="PS50893">
    <property type="entry name" value="ABC_TRANSPORTER_2"/>
    <property type="match status" value="1"/>
</dbReference>
<dbReference type="InterPro" id="IPR014216">
    <property type="entry name" value="ABC_transptr_CydD"/>
</dbReference>
<comment type="subcellular location">
    <subcellularLocation>
        <location evidence="1">Cell membrane</location>
        <topology evidence="1">Multi-pass membrane protein</topology>
    </subcellularLocation>
</comment>
<dbReference type="Gene3D" id="3.40.50.300">
    <property type="entry name" value="P-loop containing nucleotide triphosphate hydrolases"/>
    <property type="match status" value="1"/>
</dbReference>
<dbReference type="SMART" id="SM00382">
    <property type="entry name" value="AAA"/>
    <property type="match status" value="1"/>
</dbReference>
<name>A0A2K9J0C6_9BACI</name>
<evidence type="ECO:0000256" key="2">
    <source>
        <dbReference type="ARBA" id="ARBA00022692"/>
    </source>
</evidence>
<dbReference type="InterPro" id="IPR003439">
    <property type="entry name" value="ABC_transporter-like_ATP-bd"/>
</dbReference>
<dbReference type="SUPFAM" id="SSF90123">
    <property type="entry name" value="ABC transporter transmembrane region"/>
    <property type="match status" value="1"/>
</dbReference>
<proteinExistence type="predicted"/>
<reference evidence="10" key="1">
    <citation type="submission" date="2016-11" db="EMBL/GenBank/DDBJ databases">
        <title>Complete genome sequence of Virgibacillus dokdonensis 21D, a halophilic bacterium isolated from the deep hypersaline anoxic basin Discovery in the Mediterranean Sea.</title>
        <authorList>
            <person name="Zeaiter Z."/>
            <person name="Booth J.M."/>
            <person name="Prosdocimi E.M."/>
            <person name="Mapelli F."/>
            <person name="Fusi M."/>
            <person name="Daffonchio D."/>
            <person name="Borin S."/>
            <person name="Crotti E."/>
        </authorList>
    </citation>
    <scope>NUCLEOTIDE SEQUENCE</scope>
    <source>
        <strain evidence="10">21D</strain>
    </source>
</reference>
<dbReference type="InterPro" id="IPR027417">
    <property type="entry name" value="P-loop_NTPase"/>
</dbReference>
<evidence type="ECO:0000313" key="11">
    <source>
        <dbReference type="EMBL" id="MEF2293551.1"/>
    </source>
</evidence>
<evidence type="ECO:0000256" key="3">
    <source>
        <dbReference type="ARBA" id="ARBA00022741"/>
    </source>
</evidence>
<dbReference type="Pfam" id="PF00005">
    <property type="entry name" value="ABC_tran"/>
    <property type="match status" value="1"/>
</dbReference>
<dbReference type="Proteomes" id="UP000234237">
    <property type="component" value="Chromosome"/>
</dbReference>